<dbReference type="SMART" id="SM00028">
    <property type="entry name" value="TPR"/>
    <property type="match status" value="3"/>
</dbReference>
<dbReference type="EMBL" id="AP024563">
    <property type="protein sequence ID" value="BCU06939.1"/>
    <property type="molecule type" value="Genomic_DNA"/>
</dbReference>
<dbReference type="SUPFAM" id="SSF53335">
    <property type="entry name" value="S-adenosyl-L-methionine-dependent methyltransferases"/>
    <property type="match status" value="1"/>
</dbReference>
<protein>
    <recommendedName>
        <fullName evidence="5">CheR-type methyltransferase domain-containing protein</fullName>
    </recommendedName>
</protein>
<evidence type="ECO:0000259" key="5">
    <source>
        <dbReference type="PROSITE" id="PS50123"/>
    </source>
</evidence>
<keyword evidence="7" id="KW-1185">Reference proteome</keyword>
<evidence type="ECO:0000256" key="3">
    <source>
        <dbReference type="ARBA" id="ARBA00022691"/>
    </source>
</evidence>
<reference evidence="6 7" key="1">
    <citation type="submission" date="2021-04" db="EMBL/GenBank/DDBJ databases">
        <title>Complete genome sequencing of Allochromatium tepidum strain NZ.</title>
        <authorList>
            <person name="Tsukatani Y."/>
            <person name="Mori H."/>
        </authorList>
    </citation>
    <scope>NUCLEOTIDE SEQUENCE [LARGE SCALE GENOMIC DNA]</scope>
    <source>
        <strain evidence="6 7">NZ</strain>
    </source>
</reference>
<keyword evidence="1" id="KW-0489">Methyltransferase</keyword>
<dbReference type="Gene3D" id="3.40.50.150">
    <property type="entry name" value="Vaccinia Virus protein VP39"/>
    <property type="match status" value="1"/>
</dbReference>
<evidence type="ECO:0000256" key="2">
    <source>
        <dbReference type="ARBA" id="ARBA00022679"/>
    </source>
</evidence>
<feature type="domain" description="CheR-type methyltransferase" evidence="5">
    <location>
        <begin position="1"/>
        <end position="268"/>
    </location>
</feature>
<dbReference type="Gene3D" id="1.25.40.10">
    <property type="entry name" value="Tetratricopeptide repeat domain"/>
    <property type="match status" value="1"/>
</dbReference>
<dbReference type="SMART" id="SM00138">
    <property type="entry name" value="MeTrc"/>
    <property type="match status" value="1"/>
</dbReference>
<accession>A0ABN6GCV4</accession>
<feature type="region of interest" description="Disordered" evidence="4">
    <location>
        <begin position="275"/>
        <end position="371"/>
    </location>
</feature>
<gene>
    <name evidence="6" type="ORF">Atep_16160</name>
</gene>
<proteinExistence type="predicted"/>
<name>A0ABN6GCV4_9GAMM</name>
<organism evidence="6 7">
    <name type="scientific">Allochromatium tepidum</name>
    <dbReference type="NCBI Taxonomy" id="553982"/>
    <lineage>
        <taxon>Bacteria</taxon>
        <taxon>Pseudomonadati</taxon>
        <taxon>Pseudomonadota</taxon>
        <taxon>Gammaproteobacteria</taxon>
        <taxon>Chromatiales</taxon>
        <taxon>Chromatiaceae</taxon>
        <taxon>Allochromatium</taxon>
    </lineage>
</organism>
<dbReference type="SUPFAM" id="SSF48452">
    <property type="entry name" value="TPR-like"/>
    <property type="match status" value="1"/>
</dbReference>
<evidence type="ECO:0000313" key="7">
    <source>
        <dbReference type="Proteomes" id="UP000680679"/>
    </source>
</evidence>
<dbReference type="PRINTS" id="PR00996">
    <property type="entry name" value="CHERMTFRASE"/>
</dbReference>
<dbReference type="Pfam" id="PF01739">
    <property type="entry name" value="CheR"/>
    <property type="match status" value="1"/>
</dbReference>
<dbReference type="SUPFAM" id="SSF47757">
    <property type="entry name" value="Chemotaxis receptor methyltransferase CheR, N-terminal domain"/>
    <property type="match status" value="1"/>
</dbReference>
<dbReference type="PANTHER" id="PTHR24422">
    <property type="entry name" value="CHEMOTAXIS PROTEIN METHYLTRANSFERASE"/>
    <property type="match status" value="1"/>
</dbReference>
<dbReference type="InterPro" id="IPR022642">
    <property type="entry name" value="CheR_C"/>
</dbReference>
<dbReference type="PROSITE" id="PS50123">
    <property type="entry name" value="CHER"/>
    <property type="match status" value="1"/>
</dbReference>
<dbReference type="InterPro" id="IPR029063">
    <property type="entry name" value="SAM-dependent_MTases_sf"/>
</dbReference>
<dbReference type="Proteomes" id="UP000680679">
    <property type="component" value="Chromosome"/>
</dbReference>
<evidence type="ECO:0000256" key="4">
    <source>
        <dbReference type="SAM" id="MobiDB-lite"/>
    </source>
</evidence>
<evidence type="ECO:0000256" key="1">
    <source>
        <dbReference type="ARBA" id="ARBA00022603"/>
    </source>
</evidence>
<dbReference type="InterPro" id="IPR019734">
    <property type="entry name" value="TPR_rpt"/>
</dbReference>
<feature type="compositionally biased region" description="Polar residues" evidence="4">
    <location>
        <begin position="316"/>
        <end position="330"/>
    </location>
</feature>
<sequence length="552" mass="61719">MNLESIQQFIREYLGLNAGTYGNDLWRELLVKRLDTVGARSPEDYLARLRDDETELHTLTSLITINETYFYREPQHLRLLTERLCPELLARRTSEAPVRLLSVGCSTGEEPYSILIALRERYGELAERFFEINAGDVDRAVLERARAGVYGRFSFRALSPELQERYFTPIDTNQFRIDDSLRQRVCFQPLNLLAADYPATLAGQDVVFFRNVSIYFDEPTRRHVLERLKTLLAPGGYLIVGISETLANDFGILTLRERDGVFLFVNEPAGMETASVTRPLSEAKQKHIGAVDRLAPSPQPLSREGSGARPAPSLANRGSATSTRRSNGASVVTDAKLSSPARAMRPAPPVLHADSGAPISAPVPVTRSRPPEPPVFDDAGADAIHDEALALARSERHQAALERLEPLCACPQPRAKDLVLKAYLLFEQERIADALALAHQVLERDHWNLEGLLLLGRGARHQKQTTDAVAFLRRAIYHQPEAWPAHFQLAEVYRESGQTELARREYGIVLRQLDRDTPTVDPQTILIGAPALALGDLHRLCRLRLTRLEASV</sequence>
<dbReference type="PANTHER" id="PTHR24422:SF19">
    <property type="entry name" value="CHEMOTAXIS PROTEIN METHYLTRANSFERASE"/>
    <property type="match status" value="1"/>
</dbReference>
<dbReference type="InterPro" id="IPR011990">
    <property type="entry name" value="TPR-like_helical_dom_sf"/>
</dbReference>
<evidence type="ECO:0000313" key="6">
    <source>
        <dbReference type="EMBL" id="BCU06939.1"/>
    </source>
</evidence>
<dbReference type="InterPro" id="IPR050903">
    <property type="entry name" value="Bact_Chemotaxis_MeTrfase"/>
</dbReference>
<dbReference type="RefSeq" id="WP_213377868.1">
    <property type="nucleotide sequence ID" value="NZ_AP024563.1"/>
</dbReference>
<keyword evidence="3" id="KW-0949">S-adenosyl-L-methionine</keyword>
<keyword evidence="2" id="KW-0808">Transferase</keyword>
<dbReference type="InterPro" id="IPR000780">
    <property type="entry name" value="CheR_MeTrfase"/>
</dbReference>